<gene>
    <name evidence="1" type="ORF">SMI01S_07270</name>
</gene>
<name>A0ABQ0W543_9SPHI</name>
<evidence type="ECO:0000313" key="1">
    <source>
        <dbReference type="EMBL" id="GEM67121.1"/>
    </source>
</evidence>
<sequence length="90" mass="10473">MLLLLGLSSCKKDETFNEMETFVINGETFSVSETRMRLAVILDIDENRLTYIPEKVAFKLDTRNDQDLIYIEPIIESIKNVKLPKSQSYR</sequence>
<organism evidence="1 2">
    <name type="scientific">Sphingobacterium mizutaii NBRC 14946 = DSM 11724</name>
    <dbReference type="NCBI Taxonomy" id="1220576"/>
    <lineage>
        <taxon>Bacteria</taxon>
        <taxon>Pseudomonadati</taxon>
        <taxon>Bacteroidota</taxon>
        <taxon>Sphingobacteriia</taxon>
        <taxon>Sphingobacteriales</taxon>
        <taxon>Sphingobacteriaceae</taxon>
        <taxon>Sphingobacterium</taxon>
    </lineage>
</organism>
<proteinExistence type="predicted"/>
<dbReference type="Proteomes" id="UP000321676">
    <property type="component" value="Unassembled WGS sequence"/>
</dbReference>
<dbReference type="EMBL" id="BJXH01000003">
    <property type="protein sequence ID" value="GEM67121.1"/>
    <property type="molecule type" value="Genomic_DNA"/>
</dbReference>
<accession>A0ABQ0W543</accession>
<keyword evidence="2" id="KW-1185">Reference proteome</keyword>
<evidence type="ECO:0000313" key="2">
    <source>
        <dbReference type="Proteomes" id="UP000321676"/>
    </source>
</evidence>
<comment type="caution">
    <text evidence="1">The sequence shown here is derived from an EMBL/GenBank/DDBJ whole genome shotgun (WGS) entry which is preliminary data.</text>
</comment>
<reference evidence="1 2" key="1">
    <citation type="submission" date="2019-07" db="EMBL/GenBank/DDBJ databases">
        <title>Whole genome shotgun sequence of Sphingobacterium mizutaii NBRC 14946.</title>
        <authorList>
            <person name="Hosoyama A."/>
            <person name="Uohara A."/>
            <person name="Ohji S."/>
            <person name="Ichikawa N."/>
        </authorList>
    </citation>
    <scope>NUCLEOTIDE SEQUENCE [LARGE SCALE GENOMIC DNA]</scope>
    <source>
        <strain evidence="1 2">NBRC 14946</strain>
    </source>
</reference>
<protein>
    <submittedName>
        <fullName evidence="1">Uncharacterized protein</fullName>
    </submittedName>
</protein>